<feature type="coiled-coil region" evidence="1">
    <location>
        <begin position="414"/>
        <end position="487"/>
    </location>
</feature>
<reference evidence="3" key="1">
    <citation type="submission" date="2021-01" db="EMBL/GenBank/DDBJ databases">
        <authorList>
            <person name="Corre E."/>
            <person name="Pelletier E."/>
            <person name="Niang G."/>
            <person name="Scheremetjew M."/>
            <person name="Finn R."/>
            <person name="Kale V."/>
            <person name="Holt S."/>
            <person name="Cochrane G."/>
            <person name="Meng A."/>
            <person name="Brown T."/>
            <person name="Cohen L."/>
        </authorList>
    </citation>
    <scope>NUCLEOTIDE SEQUENCE</scope>
    <source>
        <strain evidence="3">CCMP325</strain>
    </source>
</reference>
<dbReference type="EMBL" id="HBEO01029288">
    <property type="protein sequence ID" value="CAD8501400.1"/>
    <property type="molecule type" value="Transcribed_RNA"/>
</dbReference>
<protein>
    <submittedName>
        <fullName evidence="3">Uncharacterized protein</fullName>
    </submittedName>
</protein>
<evidence type="ECO:0000256" key="2">
    <source>
        <dbReference type="SAM" id="MobiDB-lite"/>
    </source>
</evidence>
<evidence type="ECO:0000256" key="1">
    <source>
        <dbReference type="SAM" id="Coils"/>
    </source>
</evidence>
<evidence type="ECO:0000313" key="3">
    <source>
        <dbReference type="EMBL" id="CAD8501400.1"/>
    </source>
</evidence>
<proteinExistence type="predicted"/>
<name>A0A7S0F4D5_9CRYP</name>
<feature type="compositionally biased region" description="Basic and acidic residues" evidence="2">
    <location>
        <begin position="598"/>
        <end position="607"/>
    </location>
</feature>
<gene>
    <name evidence="3" type="ORF">HPHI1048_LOCUS19867</name>
</gene>
<accession>A0A7S0F4D5</accession>
<dbReference type="AlphaFoldDB" id="A0A7S0F4D5"/>
<feature type="coiled-coil region" evidence="1">
    <location>
        <begin position="233"/>
        <end position="348"/>
    </location>
</feature>
<feature type="region of interest" description="Disordered" evidence="2">
    <location>
        <begin position="576"/>
        <end position="630"/>
    </location>
</feature>
<sequence>MSMESITQNAIDALQRLERCEKRERLDLNLPAANPRTIKPVFKCEQSDCDEDAVKLLKDYLRAAGQQPAGSQAMIELVQDVLQTGAGQPLSTAGKRKTKRAESSVGVEVTRAEQLPSRLAPSCGFMANGNVRQDGYDECRLVMNRIVAEGEKVEQGLLAGLCGMTPGSAQYIALKEKAAMRKLKAVLKATEGAIIEKTCQHQEDIDMIASLKSKVRDYQSTILASVPDIRLAADAWIRNVESLRRDRDRMRNDHTSQRTDLEKKVLELHARLEAAENKAQEELKRNETFAKSLASSAVRQKELSIELNMVKGELQETRKDKERLAQLVEKLSKECEEETRRADSFSDALDRLRGILNRMRSDVVEQREADTALRVLVSWLRLTNHSKCEQHAQHVLELEEEGRRLLSEEKMMFMRTLEEERQRLQDEIKGLNQVLKHEREERLQEWEELSKRRAADAAAREEDRKQREEDKSLIAELQGQVKCFQQELSQQDWHNQQSLMARDKILHQQSNMTSKISMIERLVASVETSIRKLEAPPRPVSRQCKMVEDVSRCALSLSQEARSLLEERDVFAKEILSPPRAHNRSARSSQLPSTTRVRQLEQQKAEPAKSNTELVADRDRQYTESAESAAYRKDPVEAQECLLSLMESNLNVPQSPPTQGVREPGNKQVRLQVTPSKKEEGYSSLKDAEERFLEMALEKARKRASLIEHMMDY</sequence>
<organism evidence="3">
    <name type="scientific">Hanusia phi</name>
    <dbReference type="NCBI Taxonomy" id="3032"/>
    <lineage>
        <taxon>Eukaryota</taxon>
        <taxon>Cryptophyceae</taxon>
        <taxon>Pyrenomonadales</taxon>
        <taxon>Geminigeraceae</taxon>
        <taxon>Hanusia</taxon>
    </lineage>
</organism>
<keyword evidence="1" id="KW-0175">Coiled coil</keyword>
<feature type="compositionally biased region" description="Polar residues" evidence="2">
    <location>
        <begin position="586"/>
        <end position="597"/>
    </location>
</feature>